<accession>A0ABS3Q3V5</accession>
<organism evidence="2 3">
    <name type="scientific">Thiomicrorhabdus marina</name>
    <dbReference type="NCBI Taxonomy" id="2818442"/>
    <lineage>
        <taxon>Bacteria</taxon>
        <taxon>Pseudomonadati</taxon>
        <taxon>Pseudomonadota</taxon>
        <taxon>Gammaproteobacteria</taxon>
        <taxon>Thiotrichales</taxon>
        <taxon>Piscirickettsiaceae</taxon>
        <taxon>Thiomicrorhabdus</taxon>
    </lineage>
</organism>
<keyword evidence="1" id="KW-0472">Membrane</keyword>
<gene>
    <name evidence="2" type="ORF">J3998_02915</name>
</gene>
<reference evidence="2 3" key="1">
    <citation type="submission" date="2021-03" db="EMBL/GenBank/DDBJ databases">
        <title>Thiomicrorhabdus sp.nov.,novel sulfur-oxidizing bacteria isolated from coastal sediment.</title>
        <authorList>
            <person name="Liu X."/>
        </authorList>
    </citation>
    <scope>NUCLEOTIDE SEQUENCE [LARGE SCALE GENOMIC DNA]</scope>
    <source>
        <strain evidence="2 3">6S2-11</strain>
    </source>
</reference>
<evidence type="ECO:0000313" key="2">
    <source>
        <dbReference type="EMBL" id="MBO1926515.1"/>
    </source>
</evidence>
<evidence type="ECO:0000256" key="1">
    <source>
        <dbReference type="SAM" id="Phobius"/>
    </source>
</evidence>
<sequence length="217" mass="24664">MASNNKKRPLPMFWLVLIGSLVIFALMLLIQPQREATDESHLPWNAKFSEDGNLHTLGLIVGQSTVNDAVKLYGKDVEIKMFSALNESDKSVEAYFPVMYIGSIKAALAMRIIVPQERMQQAFDNGKKIVMSSTGGREIELYNQDKVEFMNMPVSSITLLPRKHLTERAIKMRFGEPDRREKQSDGLQHWFFDKLGLEMIIDPEGPEALQYTNGQSK</sequence>
<keyword evidence="1" id="KW-0812">Transmembrane</keyword>
<dbReference type="RefSeq" id="WP_208147645.1">
    <property type="nucleotide sequence ID" value="NZ_JAGETV010000003.1"/>
</dbReference>
<comment type="caution">
    <text evidence="2">The sequence shown here is derived from an EMBL/GenBank/DDBJ whole genome shotgun (WGS) entry which is preliminary data.</text>
</comment>
<keyword evidence="3" id="KW-1185">Reference proteome</keyword>
<proteinExistence type="predicted"/>
<name>A0ABS3Q3V5_9GAMM</name>
<feature type="transmembrane region" description="Helical" evidence="1">
    <location>
        <begin position="12"/>
        <end position="30"/>
    </location>
</feature>
<evidence type="ECO:0000313" key="3">
    <source>
        <dbReference type="Proteomes" id="UP000664835"/>
    </source>
</evidence>
<keyword evidence="1" id="KW-1133">Transmembrane helix</keyword>
<dbReference type="EMBL" id="JAGETV010000003">
    <property type="protein sequence ID" value="MBO1926515.1"/>
    <property type="molecule type" value="Genomic_DNA"/>
</dbReference>
<dbReference type="Proteomes" id="UP000664835">
    <property type="component" value="Unassembled WGS sequence"/>
</dbReference>
<protein>
    <submittedName>
        <fullName evidence="2">Uncharacterized protein</fullName>
    </submittedName>
</protein>